<dbReference type="Proteomes" id="UP001159363">
    <property type="component" value="Chromosome 6"/>
</dbReference>
<accession>A0ABQ9H2N4</accession>
<feature type="compositionally biased region" description="Basic and acidic residues" evidence="1">
    <location>
        <begin position="294"/>
        <end position="305"/>
    </location>
</feature>
<keyword evidence="3" id="KW-1185">Reference proteome</keyword>
<organism evidence="2 3">
    <name type="scientific">Dryococelus australis</name>
    <dbReference type="NCBI Taxonomy" id="614101"/>
    <lineage>
        <taxon>Eukaryota</taxon>
        <taxon>Metazoa</taxon>
        <taxon>Ecdysozoa</taxon>
        <taxon>Arthropoda</taxon>
        <taxon>Hexapoda</taxon>
        <taxon>Insecta</taxon>
        <taxon>Pterygota</taxon>
        <taxon>Neoptera</taxon>
        <taxon>Polyneoptera</taxon>
        <taxon>Phasmatodea</taxon>
        <taxon>Verophasmatodea</taxon>
        <taxon>Anareolatae</taxon>
        <taxon>Phasmatidae</taxon>
        <taxon>Eurycanthinae</taxon>
        <taxon>Dryococelus</taxon>
    </lineage>
</organism>
<evidence type="ECO:0000256" key="1">
    <source>
        <dbReference type="SAM" id="MobiDB-lite"/>
    </source>
</evidence>
<feature type="compositionally biased region" description="Basic and acidic residues" evidence="1">
    <location>
        <begin position="121"/>
        <end position="137"/>
    </location>
</feature>
<sequence length="703" mass="78761">MRIELSHPWRCVYMIRVDKVDVYSLPQICSRLYDNHARLSHASQGEGGGEEMHCCRVCIWKGDTNGAYASQEHGKRSARCCRHVVFLGVFPIPNRRRAPLPLCFRAVCIAIVLPLGKSEGMEQRRNERAGETGDPRENLPTSGIVRHDSHMRISEGSRLGIEPGSPWWEASRLTAQSPRHHQCLENVSAVCCYVYAIFKNAYKIIREKVRNYHADMKDVQRTRGEENSKVYGSGACGKVLQTKLVLAQCCTLSCTQQEPVATVQPRESECIPTTHKRAARDPLHTSCGVSCRDTSDGGEMSRERSTAGIKGWGETGDLRENPARVPLAEIQELTQSGIEAGSPGWETSRPTRLQLRYVSFPYFFYILSGKPHRLLPYVIAKENNFKDKTDFKRAYTGAIYAIGSEFIRHALDDSAPTANLQADKKLIPYCQRWGNTGATANEQTSERDIGAEGVLEGSEIHPMYEQEPVTRVEPGETECTAATHERVAVRPLHACCDIECTTAFKWPMCKLAKRLGTAQSKTQLTLKQFTTHSCSFFESRKLHDGRLRKSHVILYVLYDFPLIHSQLVKVTLIGRADSYSMAPVDAPLRAVAQDDRQSILTRDHAPSNPQPILWTCPRAASPKITIARLGPVSVIGDTFQMKGIFWPALYTTRKKWPVLNVFLSRGRGISGKAWFGRCGASKFDKTSDTVMTVHSTVCHEKNH</sequence>
<evidence type="ECO:0000313" key="3">
    <source>
        <dbReference type="Proteomes" id="UP001159363"/>
    </source>
</evidence>
<reference evidence="2 3" key="1">
    <citation type="submission" date="2023-02" db="EMBL/GenBank/DDBJ databases">
        <title>LHISI_Scaffold_Assembly.</title>
        <authorList>
            <person name="Stuart O.P."/>
            <person name="Cleave R."/>
            <person name="Magrath M.J.L."/>
            <person name="Mikheyev A.S."/>
        </authorList>
    </citation>
    <scope>NUCLEOTIDE SEQUENCE [LARGE SCALE GENOMIC DNA]</scope>
    <source>
        <strain evidence="2">Daus_M_001</strain>
        <tissue evidence="2">Leg muscle</tissue>
    </source>
</reference>
<name>A0ABQ9H2N4_9NEOP</name>
<comment type="caution">
    <text evidence="2">The sequence shown here is derived from an EMBL/GenBank/DDBJ whole genome shotgun (WGS) entry which is preliminary data.</text>
</comment>
<feature type="region of interest" description="Disordered" evidence="1">
    <location>
        <begin position="294"/>
        <end position="315"/>
    </location>
</feature>
<protein>
    <submittedName>
        <fullName evidence="2">Uncharacterized protein</fullName>
    </submittedName>
</protein>
<dbReference type="EMBL" id="JARBHB010000007">
    <property type="protein sequence ID" value="KAJ8878527.1"/>
    <property type="molecule type" value="Genomic_DNA"/>
</dbReference>
<gene>
    <name evidence="2" type="ORF">PR048_019105</name>
</gene>
<evidence type="ECO:0000313" key="2">
    <source>
        <dbReference type="EMBL" id="KAJ8878527.1"/>
    </source>
</evidence>
<proteinExistence type="predicted"/>
<feature type="region of interest" description="Disordered" evidence="1">
    <location>
        <begin position="121"/>
        <end position="143"/>
    </location>
</feature>